<name>A0A6C0BT45_9ZZZZ</name>
<dbReference type="EMBL" id="MN739225">
    <property type="protein sequence ID" value="QHS94443.1"/>
    <property type="molecule type" value="Genomic_DNA"/>
</dbReference>
<reference evidence="1" key="1">
    <citation type="journal article" date="2020" name="Nature">
        <title>Giant virus diversity and host interactions through global metagenomics.</title>
        <authorList>
            <person name="Schulz F."/>
            <person name="Roux S."/>
            <person name="Paez-Espino D."/>
            <person name="Jungbluth S."/>
            <person name="Walsh D.A."/>
            <person name="Denef V.J."/>
            <person name="McMahon K.D."/>
            <person name="Konstantinidis K.T."/>
            <person name="Eloe-Fadrosh E.A."/>
            <person name="Kyrpides N.C."/>
            <person name="Woyke T."/>
        </authorList>
    </citation>
    <scope>NUCLEOTIDE SEQUENCE</scope>
    <source>
        <strain evidence="1">GVMAG-M-3300018416-45</strain>
    </source>
</reference>
<dbReference type="AlphaFoldDB" id="A0A6C0BT45"/>
<protein>
    <submittedName>
        <fullName evidence="1">Uncharacterized protein</fullName>
    </submittedName>
</protein>
<accession>A0A6C0BT45</accession>
<organism evidence="1">
    <name type="scientific">viral metagenome</name>
    <dbReference type="NCBI Taxonomy" id="1070528"/>
    <lineage>
        <taxon>unclassified sequences</taxon>
        <taxon>metagenomes</taxon>
        <taxon>organismal metagenomes</taxon>
    </lineage>
</organism>
<proteinExistence type="predicted"/>
<evidence type="ECO:0000313" key="1">
    <source>
        <dbReference type="EMBL" id="QHS94443.1"/>
    </source>
</evidence>
<sequence length="126" mass="14736">MDIAVIPDVYAPDIDECGDYIDHIPFIYNGIYCPCGTRKDKIYDTKQKFASHIKTKRHTGWLKTLNINKTNHLIDSIKQKEIIETQKKIISTLQITINEHKVTNEYLLSQLTKRHIQMNDSIYDLD</sequence>